<dbReference type="InterPro" id="IPR013321">
    <property type="entry name" value="Arc_rbn_hlx_hlx"/>
</dbReference>
<organism evidence="3 4">
    <name type="scientific">Naumannella halotolerans</name>
    <dbReference type="NCBI Taxonomy" id="993414"/>
    <lineage>
        <taxon>Bacteria</taxon>
        <taxon>Bacillati</taxon>
        <taxon>Actinomycetota</taxon>
        <taxon>Actinomycetes</taxon>
        <taxon>Propionibacteriales</taxon>
        <taxon>Propionibacteriaceae</taxon>
        <taxon>Naumannella</taxon>
    </lineage>
</organism>
<sequence length="209" mass="22208">MKMSTYTQKVRAGLADAAALADDPTQQVADKLATAVDSSTRLAIISALGDAAEEINAQLGAGTVRLSLNGEEPAFEVTAPVEVDADFETYDPEAADSEEGAEFDYADDEPQARVSLRLPQSVKGKVDEAASAEGVSVNTWLLQRILLSLAWGRRGGRGRGPRGPRGPFGPGFMPPMPPGGPGRPGFGPEEWGRGPGRDHWRERGPRGER</sequence>
<dbReference type="RefSeq" id="WP_133754773.1">
    <property type="nucleotide sequence ID" value="NZ_SOAW01000001.1"/>
</dbReference>
<dbReference type="GO" id="GO:0006355">
    <property type="term" value="P:regulation of DNA-templated transcription"/>
    <property type="evidence" value="ECO:0007669"/>
    <property type="project" value="InterPro"/>
</dbReference>
<evidence type="ECO:0000313" key="3">
    <source>
        <dbReference type="EMBL" id="TDT34399.1"/>
    </source>
</evidence>
<dbReference type="AlphaFoldDB" id="A0A4R7JD45"/>
<evidence type="ECO:0000256" key="1">
    <source>
        <dbReference type="SAM" id="MobiDB-lite"/>
    </source>
</evidence>
<dbReference type="Gene3D" id="1.10.1220.10">
    <property type="entry name" value="Met repressor-like"/>
    <property type="match status" value="1"/>
</dbReference>
<feature type="region of interest" description="Disordered" evidence="1">
    <location>
        <begin position="153"/>
        <end position="209"/>
    </location>
</feature>
<dbReference type="GO" id="GO:0003677">
    <property type="term" value="F:DNA binding"/>
    <property type="evidence" value="ECO:0007669"/>
    <property type="project" value="InterPro"/>
</dbReference>
<dbReference type="InterPro" id="IPR005569">
    <property type="entry name" value="Arc_DNA-bd_dom"/>
</dbReference>
<gene>
    <name evidence="3" type="ORF">CLV29_2062</name>
</gene>
<keyword evidence="4" id="KW-1185">Reference proteome</keyword>
<reference evidence="3 4" key="1">
    <citation type="submission" date="2019-03" db="EMBL/GenBank/DDBJ databases">
        <title>Genomic Encyclopedia of Archaeal and Bacterial Type Strains, Phase II (KMG-II): from individual species to whole genera.</title>
        <authorList>
            <person name="Goeker M."/>
        </authorList>
    </citation>
    <scope>NUCLEOTIDE SEQUENCE [LARGE SCALE GENOMIC DNA]</scope>
    <source>
        <strain evidence="3 4">DSM 24323</strain>
    </source>
</reference>
<dbReference type="OrthoDB" id="5193907at2"/>
<dbReference type="Proteomes" id="UP000295371">
    <property type="component" value="Unassembled WGS sequence"/>
</dbReference>
<feature type="compositionally biased region" description="Pro residues" evidence="1">
    <location>
        <begin position="172"/>
        <end position="181"/>
    </location>
</feature>
<dbReference type="Pfam" id="PF03869">
    <property type="entry name" value="Arc"/>
    <property type="match status" value="1"/>
</dbReference>
<evidence type="ECO:0000313" key="4">
    <source>
        <dbReference type="Proteomes" id="UP000295371"/>
    </source>
</evidence>
<feature type="compositionally biased region" description="Basic and acidic residues" evidence="1">
    <location>
        <begin position="190"/>
        <end position="209"/>
    </location>
</feature>
<protein>
    <submittedName>
        <fullName evidence="3">Arc-like DNA binding dprotein</fullName>
    </submittedName>
</protein>
<dbReference type="SUPFAM" id="SSF47598">
    <property type="entry name" value="Ribbon-helix-helix"/>
    <property type="match status" value="1"/>
</dbReference>
<comment type="caution">
    <text evidence="3">The sequence shown here is derived from an EMBL/GenBank/DDBJ whole genome shotgun (WGS) entry which is preliminary data.</text>
</comment>
<evidence type="ECO:0000259" key="2">
    <source>
        <dbReference type="Pfam" id="PF03869"/>
    </source>
</evidence>
<dbReference type="InterPro" id="IPR010985">
    <property type="entry name" value="Ribbon_hlx_hlx"/>
</dbReference>
<proteinExistence type="predicted"/>
<name>A0A4R7JD45_9ACTN</name>
<accession>A0A4R7JD45</accession>
<feature type="domain" description="Arc-like DNA binding" evidence="2">
    <location>
        <begin position="115"/>
        <end position="149"/>
    </location>
</feature>
<dbReference type="EMBL" id="SOAW01000001">
    <property type="protein sequence ID" value="TDT34399.1"/>
    <property type="molecule type" value="Genomic_DNA"/>
</dbReference>